<dbReference type="SMART" id="SM00972">
    <property type="entry name" value="SCPU"/>
    <property type="match status" value="1"/>
</dbReference>
<dbReference type="OrthoDB" id="6078729at2"/>
<dbReference type="PATRIC" id="fig|1141662.3.peg.2374"/>
<dbReference type="PANTHER" id="PTHR37089">
    <property type="entry name" value="PROTEIN U-RELATED"/>
    <property type="match status" value="1"/>
</dbReference>
<evidence type="ECO:0000313" key="3">
    <source>
        <dbReference type="EMBL" id="EKT60703.1"/>
    </source>
</evidence>
<reference evidence="3 4" key="1">
    <citation type="journal article" date="2012" name="BMC Genomics">
        <title>Comparative genomics of bacteria in the genus Providencia isolated from wild Drosophila melanogaster.</title>
        <authorList>
            <person name="Galac M.R."/>
            <person name="Lazzaro B.P."/>
        </authorList>
    </citation>
    <scope>NUCLEOTIDE SEQUENCE [LARGE SCALE GENOMIC DNA]</scope>
    <source>
        <strain evidence="3 4">DSM 19968</strain>
    </source>
</reference>
<dbReference type="Proteomes" id="UP000009336">
    <property type="component" value="Unassembled WGS sequence"/>
</dbReference>
<dbReference type="eggNOG" id="COG5430">
    <property type="taxonomic scope" value="Bacteria"/>
</dbReference>
<feature type="domain" description="Spore coat protein U/FanG" evidence="2">
    <location>
        <begin position="182"/>
        <end position="313"/>
    </location>
</feature>
<organism evidence="3 4">
    <name type="scientific">Providencia burhodogranariea DSM 19968</name>
    <dbReference type="NCBI Taxonomy" id="1141662"/>
    <lineage>
        <taxon>Bacteria</taxon>
        <taxon>Pseudomonadati</taxon>
        <taxon>Pseudomonadota</taxon>
        <taxon>Gammaproteobacteria</taxon>
        <taxon>Enterobacterales</taxon>
        <taxon>Morganellaceae</taxon>
        <taxon>Providencia</taxon>
    </lineage>
</organism>
<proteinExistence type="predicted"/>
<accession>K8WJC6</accession>
<evidence type="ECO:0000259" key="2">
    <source>
        <dbReference type="Pfam" id="PF05229"/>
    </source>
</evidence>
<sequence length="316" mass="34902">MLLKNKNIFLFLIISIPSVSFASTECWNGSGTHFNFGTVTQGQGASTTGKVVFTCNNYEGSTRYIRACLRIQDEAPLVMRTNSFPANELYFNLYPLSDQSTPLSRSTPQYAQIDYILPNSSTQEAYFNLTAKITPKQMSLTAWSYHNYGFSTVIKFMAAKEESQLLSCNAMPETNVRIVQSSATAEVKQGCQIDSISDMNFGLLSPVSGQKLQAKTTAKITATCPTGTAFSLGLGQGLHFKENSRQLCSERDCVSYQLYQDASYTTIWGDIIHYNTVDSVSLDGKSQSVIVYGSVPTQEWPPSGNYTDTVVVTLFY</sequence>
<dbReference type="STRING" id="1141662.OOA_11723"/>
<comment type="caution">
    <text evidence="3">The sequence shown here is derived from an EMBL/GenBank/DDBJ whole genome shotgun (WGS) entry which is preliminary data.</text>
</comment>
<evidence type="ECO:0000313" key="4">
    <source>
        <dbReference type="Proteomes" id="UP000009336"/>
    </source>
</evidence>
<name>K8WJC6_9GAMM</name>
<dbReference type="HOGENOM" id="CLU_876426_0_0_6"/>
<keyword evidence="4" id="KW-1185">Reference proteome</keyword>
<dbReference type="InterPro" id="IPR053167">
    <property type="entry name" value="Spore_coat_component"/>
</dbReference>
<dbReference type="EMBL" id="AKKL01000032">
    <property type="protein sequence ID" value="EKT60703.1"/>
    <property type="molecule type" value="Genomic_DNA"/>
</dbReference>
<protein>
    <recommendedName>
        <fullName evidence="2">Spore coat protein U/FanG domain-containing protein</fullName>
    </recommendedName>
</protein>
<feature type="chain" id="PRO_5003923542" description="Spore coat protein U/FanG domain-containing protein" evidence="1">
    <location>
        <begin position="23"/>
        <end position="316"/>
    </location>
</feature>
<dbReference type="RefSeq" id="WP_008912343.1">
    <property type="nucleotide sequence ID" value="NZ_KB233223.1"/>
</dbReference>
<dbReference type="InterPro" id="IPR007893">
    <property type="entry name" value="Spore_coat_U/FanG"/>
</dbReference>
<keyword evidence="1" id="KW-0732">Signal</keyword>
<feature type="signal peptide" evidence="1">
    <location>
        <begin position="1"/>
        <end position="22"/>
    </location>
</feature>
<gene>
    <name evidence="3" type="ORF">OOA_11723</name>
</gene>
<dbReference type="AlphaFoldDB" id="K8WJC6"/>
<dbReference type="Pfam" id="PF05229">
    <property type="entry name" value="SCPU"/>
    <property type="match status" value="1"/>
</dbReference>
<evidence type="ECO:0000256" key="1">
    <source>
        <dbReference type="SAM" id="SignalP"/>
    </source>
</evidence>